<name>A0A378WGW6_9NEIS</name>
<dbReference type="RefSeq" id="WP_115133185.1">
    <property type="nucleotide sequence ID" value="NZ_UGRS01000001.1"/>
</dbReference>
<dbReference type="GO" id="GO:0032049">
    <property type="term" value="P:cardiolipin biosynthetic process"/>
    <property type="evidence" value="ECO:0007669"/>
    <property type="project" value="UniProtKB-ARBA"/>
</dbReference>
<dbReference type="FunFam" id="3.30.870.10:FF:000024">
    <property type="entry name" value="Cardiolipin synthase C"/>
    <property type="match status" value="1"/>
</dbReference>
<protein>
    <submittedName>
        <fullName evidence="2">Phopholipase D-family protein</fullName>
        <ecNumber evidence="2">2.7.8.-</ecNumber>
    </submittedName>
</protein>
<evidence type="ECO:0000313" key="3">
    <source>
        <dbReference type="Proteomes" id="UP000254055"/>
    </source>
</evidence>
<dbReference type="PROSITE" id="PS50035">
    <property type="entry name" value="PLD"/>
    <property type="match status" value="2"/>
</dbReference>
<reference evidence="2 3" key="1">
    <citation type="submission" date="2018-06" db="EMBL/GenBank/DDBJ databases">
        <authorList>
            <consortium name="Pathogen Informatics"/>
            <person name="Doyle S."/>
        </authorList>
    </citation>
    <scope>NUCLEOTIDE SEQUENCE [LARGE SCALE GENOMIC DNA]</scope>
    <source>
        <strain evidence="2 3">NCTC12229</strain>
    </source>
</reference>
<dbReference type="AlphaFoldDB" id="A0A378WGW6"/>
<dbReference type="Proteomes" id="UP000254055">
    <property type="component" value="Unassembled WGS sequence"/>
</dbReference>
<dbReference type="PANTHER" id="PTHR21248">
    <property type="entry name" value="CARDIOLIPIN SYNTHASE"/>
    <property type="match status" value="1"/>
</dbReference>
<dbReference type="InterPro" id="IPR025202">
    <property type="entry name" value="PLD-like_dom"/>
</dbReference>
<feature type="domain" description="PLD phosphodiesterase" evidence="1">
    <location>
        <begin position="402"/>
        <end position="429"/>
    </location>
</feature>
<gene>
    <name evidence="2" type="primary">cls_1</name>
    <name evidence="2" type="ORF">NCTC12229_00180</name>
</gene>
<dbReference type="CDD" id="cd09113">
    <property type="entry name" value="PLDc_ymdC_like_2"/>
    <property type="match status" value="1"/>
</dbReference>
<dbReference type="OrthoDB" id="9814092at2"/>
<organism evidence="2 3">
    <name type="scientific">Neisseria zoodegmatis</name>
    <dbReference type="NCBI Taxonomy" id="326523"/>
    <lineage>
        <taxon>Bacteria</taxon>
        <taxon>Pseudomonadati</taxon>
        <taxon>Pseudomonadota</taxon>
        <taxon>Betaproteobacteria</taxon>
        <taxon>Neisseriales</taxon>
        <taxon>Neisseriaceae</taxon>
        <taxon>Neisseria</taxon>
    </lineage>
</organism>
<feature type="domain" description="PLD phosphodiesterase" evidence="1">
    <location>
        <begin position="168"/>
        <end position="195"/>
    </location>
</feature>
<accession>A0A378WGW6</accession>
<dbReference type="PANTHER" id="PTHR21248:SF12">
    <property type="entry name" value="CARDIOLIPIN SYNTHASE C"/>
    <property type="match status" value="1"/>
</dbReference>
<evidence type="ECO:0000313" key="2">
    <source>
        <dbReference type="EMBL" id="SUA35774.1"/>
    </source>
</evidence>
<dbReference type="EMBL" id="UGRS01000001">
    <property type="protein sequence ID" value="SUA35774.1"/>
    <property type="molecule type" value="Genomic_DNA"/>
</dbReference>
<proteinExistence type="predicted"/>
<dbReference type="Gene3D" id="3.30.870.10">
    <property type="entry name" value="Endonuclease Chain A"/>
    <property type="match status" value="2"/>
</dbReference>
<dbReference type="GO" id="GO:0030572">
    <property type="term" value="F:phosphatidyltransferase activity"/>
    <property type="evidence" value="ECO:0007669"/>
    <property type="project" value="UniProtKB-ARBA"/>
</dbReference>
<dbReference type="SMART" id="SM00155">
    <property type="entry name" value="PLDc"/>
    <property type="match status" value="2"/>
</dbReference>
<sequence>MLKKIFIFLLFIVAVLAITALVTHKKLPDNSRRKPSHYLPPQSESALVRHLLPQAEAHPGLSGIYALRDGRDAFLARLALAETAQHTLDVQYYIWHDDISGRLLIQSLYKAAERGVRVRLLLDDNNTGGMDELLSAVNAHPNIEIRLFNPFMQRGFRPLGYLSDFFRLNRRMHNKSFTADGIVTIIGGRNVGDEYFGAGTGVMFADLDVAAVGAAANDVEQDFDRYWASESSYPAELILENHANTTFDTTPSANAETQDYLKALAQSAFAQQLQTGTLPLIWSKTQLVSDDPAKGLGKALPGNTVVAHISPVMAAAEKELLIVSPYFVPTKKGAELLSNIARSSKNVQVLTNSLSATDVAPVHAGYAKYRKDLLAAGVKLFELKPDATVTTDDHGGLIHGSSGASLHAKTFAVDGKKLFVGSFNMDPRSAALNTEMGFIIDSPELATQLSDGLKQHHAVHTYTVTELSEGGLQWQTEENGKTLVYQQEPKSSVFKRFSVWFCSLLPIEWLL</sequence>
<dbReference type="Pfam" id="PF13091">
    <property type="entry name" value="PLDc_2"/>
    <property type="match status" value="2"/>
</dbReference>
<dbReference type="SUPFAM" id="SSF56024">
    <property type="entry name" value="Phospholipase D/nuclease"/>
    <property type="match status" value="2"/>
</dbReference>
<dbReference type="CDD" id="cd09111">
    <property type="entry name" value="PLDc_ymdC_like_1"/>
    <property type="match status" value="1"/>
</dbReference>
<dbReference type="InterPro" id="IPR001736">
    <property type="entry name" value="PLipase_D/transphosphatidylase"/>
</dbReference>
<dbReference type="EC" id="2.7.8.-" evidence="2"/>
<keyword evidence="2" id="KW-0808">Transferase</keyword>
<evidence type="ECO:0000259" key="1">
    <source>
        <dbReference type="PROSITE" id="PS50035"/>
    </source>
</evidence>